<dbReference type="Gene3D" id="1.20.58.320">
    <property type="entry name" value="TPR-like"/>
    <property type="match status" value="1"/>
</dbReference>
<evidence type="ECO:0000313" key="2">
    <source>
        <dbReference type="Proteomes" id="UP000297475"/>
    </source>
</evidence>
<dbReference type="AlphaFoldDB" id="A0A4Z0WCP0"/>
<accession>A0A4Z0WCP0</accession>
<keyword evidence="2" id="KW-1185">Reference proteome</keyword>
<dbReference type="Pfam" id="PF06041">
    <property type="entry name" value="DUF924"/>
    <property type="match status" value="1"/>
</dbReference>
<gene>
    <name evidence="1" type="ORF">E4656_16220</name>
</gene>
<organism evidence="1 2">
    <name type="scientific">Natronospirillum operosum</name>
    <dbReference type="NCBI Taxonomy" id="2759953"/>
    <lineage>
        <taxon>Bacteria</taxon>
        <taxon>Pseudomonadati</taxon>
        <taxon>Pseudomonadota</taxon>
        <taxon>Gammaproteobacteria</taxon>
        <taxon>Oceanospirillales</taxon>
        <taxon>Natronospirillaceae</taxon>
        <taxon>Natronospirillum</taxon>
    </lineage>
</organism>
<dbReference type="Gene3D" id="1.25.40.10">
    <property type="entry name" value="Tetratricopeptide repeat domain"/>
    <property type="match status" value="1"/>
</dbReference>
<reference evidence="1 2" key="1">
    <citation type="submission" date="2019-04" db="EMBL/GenBank/DDBJ databases">
        <title>Natronospirillum operosus gen. nov., sp. nov., a haloalkaliphilic satellite isolated from decaying biomass of laboratory culture of cyanobacterium Geitlerinema sp. and proposal of Natronospirillaceae fam. nov. and Saccharospirillaceae fam. nov.</title>
        <authorList>
            <person name="Kevbrin V."/>
            <person name="Boltyanskaya Y."/>
            <person name="Koziaeva V."/>
            <person name="Grouzdev D.S."/>
            <person name="Park M."/>
            <person name="Cho J."/>
        </authorList>
    </citation>
    <scope>NUCLEOTIDE SEQUENCE [LARGE SCALE GENOMIC DNA]</scope>
    <source>
        <strain evidence="1 2">G-116</strain>
    </source>
</reference>
<comment type="caution">
    <text evidence="1">The sequence shown here is derived from an EMBL/GenBank/DDBJ whole genome shotgun (WGS) entry which is preliminary data.</text>
</comment>
<name>A0A4Z0WCP0_9GAMM</name>
<dbReference type="SUPFAM" id="SSF48452">
    <property type="entry name" value="TPR-like"/>
    <property type="match status" value="1"/>
</dbReference>
<dbReference type="Proteomes" id="UP000297475">
    <property type="component" value="Unassembled WGS sequence"/>
</dbReference>
<evidence type="ECO:0000313" key="1">
    <source>
        <dbReference type="EMBL" id="TGG91573.1"/>
    </source>
</evidence>
<sequence length="191" mass="21926">MNDSSNSLAVHPDARAVLNFWYQELSVRDWFRKSDALDQTIQQRFGPAQRAASQGECAAWRTTPEGRLAEIIVLDQFSRNIFRDRPEAFASDGMALVLAQEAVGRGDDQRLPEPMQRVFLYMPYMHSESKLVHEVAMQLFAQPGLEENLGFEEKHKAIIDRFGRYPHRNVILGRESTPEEIEFLRQPGSSF</sequence>
<dbReference type="OrthoDB" id="7593450at2"/>
<dbReference type="EMBL" id="SRMF01000008">
    <property type="protein sequence ID" value="TGG91573.1"/>
    <property type="molecule type" value="Genomic_DNA"/>
</dbReference>
<dbReference type="InterPro" id="IPR011990">
    <property type="entry name" value="TPR-like_helical_dom_sf"/>
</dbReference>
<protein>
    <submittedName>
        <fullName evidence="1">DUF924 domain-containing protein</fullName>
    </submittedName>
</protein>
<proteinExistence type="predicted"/>
<dbReference type="RefSeq" id="WP_135484357.1">
    <property type="nucleotide sequence ID" value="NZ_SRMF01000008.1"/>
</dbReference>
<dbReference type="InterPro" id="IPR010323">
    <property type="entry name" value="DUF924"/>
</dbReference>